<dbReference type="Pfam" id="PF25973">
    <property type="entry name" value="BSH_CzcB"/>
    <property type="match status" value="1"/>
</dbReference>
<organism evidence="4">
    <name type="scientific">marine sediment metagenome</name>
    <dbReference type="NCBI Taxonomy" id="412755"/>
    <lineage>
        <taxon>unclassified sequences</taxon>
        <taxon>metagenomes</taxon>
        <taxon>ecological metagenomes</taxon>
    </lineage>
</organism>
<dbReference type="SUPFAM" id="SSF111369">
    <property type="entry name" value="HlyD-like secretion proteins"/>
    <property type="match status" value="1"/>
</dbReference>
<dbReference type="Gene3D" id="2.40.30.170">
    <property type="match status" value="1"/>
</dbReference>
<feature type="domain" description="CzcB-like barrel-sandwich hybrid" evidence="3">
    <location>
        <begin position="55"/>
        <end position="180"/>
    </location>
</feature>
<protein>
    <submittedName>
        <fullName evidence="4">Uncharacterized protein</fullName>
    </submittedName>
</protein>
<dbReference type="Gene3D" id="2.40.420.20">
    <property type="match status" value="1"/>
</dbReference>
<gene>
    <name evidence="4" type="ORF">LCGC14_0219210</name>
</gene>
<evidence type="ECO:0000256" key="1">
    <source>
        <dbReference type="SAM" id="Coils"/>
    </source>
</evidence>
<dbReference type="Pfam" id="PF25954">
    <property type="entry name" value="Beta-barrel_RND_2"/>
    <property type="match status" value="1"/>
</dbReference>
<reference evidence="4" key="1">
    <citation type="journal article" date="2015" name="Nature">
        <title>Complex archaea that bridge the gap between prokaryotes and eukaryotes.</title>
        <authorList>
            <person name="Spang A."/>
            <person name="Saw J.H."/>
            <person name="Jorgensen S.L."/>
            <person name="Zaremba-Niedzwiedzka K."/>
            <person name="Martijn J."/>
            <person name="Lind A.E."/>
            <person name="van Eijk R."/>
            <person name="Schleper C."/>
            <person name="Guy L."/>
            <person name="Ettema T.J."/>
        </authorList>
    </citation>
    <scope>NUCLEOTIDE SEQUENCE</scope>
</reference>
<comment type="caution">
    <text evidence="4">The sequence shown here is derived from an EMBL/GenBank/DDBJ whole genome shotgun (WGS) entry which is preliminary data.</text>
</comment>
<dbReference type="Gene3D" id="2.40.50.100">
    <property type="match status" value="1"/>
</dbReference>
<dbReference type="PANTHER" id="PTHR30469:SF16">
    <property type="entry name" value="HAE1 FAMILY EFFLUX PUMP MFP COMPONENT"/>
    <property type="match status" value="1"/>
</dbReference>
<accession>A0A0F9UDW2</accession>
<evidence type="ECO:0000313" key="4">
    <source>
        <dbReference type="EMBL" id="KKN91375.1"/>
    </source>
</evidence>
<evidence type="ECO:0000259" key="3">
    <source>
        <dbReference type="Pfam" id="PF25973"/>
    </source>
</evidence>
<dbReference type="GO" id="GO:1990281">
    <property type="term" value="C:efflux pump complex"/>
    <property type="evidence" value="ECO:0007669"/>
    <property type="project" value="TreeGrafter"/>
</dbReference>
<dbReference type="InterPro" id="IPR058647">
    <property type="entry name" value="BSH_CzcB-like"/>
</dbReference>
<dbReference type="Gene3D" id="1.10.287.470">
    <property type="entry name" value="Helix hairpin bin"/>
    <property type="match status" value="1"/>
</dbReference>
<proteinExistence type="predicted"/>
<feature type="coiled-coil region" evidence="1">
    <location>
        <begin position="88"/>
        <end position="115"/>
    </location>
</feature>
<keyword evidence="1" id="KW-0175">Coiled coil</keyword>
<dbReference type="NCBIfam" id="TIGR01730">
    <property type="entry name" value="RND_mfp"/>
    <property type="match status" value="1"/>
</dbReference>
<dbReference type="AlphaFoldDB" id="A0A0F9UDW2"/>
<feature type="domain" description="CusB-like beta-barrel" evidence="2">
    <location>
        <begin position="189"/>
        <end position="262"/>
    </location>
</feature>
<dbReference type="EMBL" id="LAZR01000104">
    <property type="protein sequence ID" value="KKN91375.1"/>
    <property type="molecule type" value="Genomic_DNA"/>
</dbReference>
<dbReference type="GO" id="GO:0015562">
    <property type="term" value="F:efflux transmembrane transporter activity"/>
    <property type="evidence" value="ECO:0007669"/>
    <property type="project" value="TreeGrafter"/>
</dbReference>
<dbReference type="InterPro" id="IPR006143">
    <property type="entry name" value="RND_pump_MFP"/>
</dbReference>
<sequence length="358" mass="38742">MFYNKKLIMFFFLACLFSTSLAAQDAPLPVIVAPVEERTLNSDIQALGTLQANETAHLTSHISAIISRIHFDDGQRVKSGEVLVELTNHEQVAELEEARVALADAERQLQRTKKLVDNRFVSAQELDGRQREFEVTQARLSAVEARLADRLIKAPFAGVVGLRQISIGTLLSPGTQVTTLLDDSVMKLDFSIPETLMAQLRPGLGILATAAAFPGRTFVGNIVSLDNQVDPVTRAIRVRAILNNGERVLRSGMLMSVSVASAPRQTLVIPEEALLPLGDKQFVMRLEGPADAPYAQRVRVEIGERLPGIVEITSGLAIDEQVVTHGGFRLASGQPVRIKAEVAAGESVRAALSASEAP</sequence>
<dbReference type="InterPro" id="IPR058792">
    <property type="entry name" value="Beta-barrel_RND_2"/>
</dbReference>
<name>A0A0F9UDW2_9ZZZZ</name>
<dbReference type="PANTHER" id="PTHR30469">
    <property type="entry name" value="MULTIDRUG RESISTANCE PROTEIN MDTA"/>
    <property type="match status" value="1"/>
</dbReference>
<evidence type="ECO:0000259" key="2">
    <source>
        <dbReference type="Pfam" id="PF25954"/>
    </source>
</evidence>